<dbReference type="SUPFAM" id="SSF100950">
    <property type="entry name" value="NagB/RpiA/CoA transferase-like"/>
    <property type="match status" value="1"/>
</dbReference>
<evidence type="ECO:0000313" key="2">
    <source>
        <dbReference type="EMBL" id="HIQ61565.1"/>
    </source>
</evidence>
<evidence type="ECO:0000259" key="1">
    <source>
        <dbReference type="Pfam" id="PF02589"/>
    </source>
</evidence>
<dbReference type="PANTHER" id="PTHR36179:SF2">
    <property type="entry name" value="LUD DOMAIN-CONTAINING PROTEIN"/>
    <property type="match status" value="1"/>
</dbReference>
<dbReference type="Gene3D" id="3.40.50.10420">
    <property type="entry name" value="NagB/RpiA/CoA transferase-like"/>
    <property type="match status" value="1"/>
</dbReference>
<reference evidence="2" key="1">
    <citation type="submission" date="2020-10" db="EMBL/GenBank/DDBJ databases">
        <authorList>
            <person name="Gilroy R."/>
        </authorList>
    </citation>
    <scope>NUCLEOTIDE SEQUENCE</scope>
    <source>
        <strain evidence="2">ChiGjej2B2-12916</strain>
    </source>
</reference>
<protein>
    <submittedName>
        <fullName evidence="2">Lactate utilization protein</fullName>
    </submittedName>
</protein>
<comment type="caution">
    <text evidence="2">The sequence shown here is derived from an EMBL/GenBank/DDBJ whole genome shotgun (WGS) entry which is preliminary data.</text>
</comment>
<reference evidence="2" key="2">
    <citation type="journal article" date="2021" name="PeerJ">
        <title>Extensive microbial diversity within the chicken gut microbiome revealed by metagenomics and culture.</title>
        <authorList>
            <person name="Gilroy R."/>
            <person name="Ravi A."/>
            <person name="Getino M."/>
            <person name="Pursley I."/>
            <person name="Horton D.L."/>
            <person name="Alikhan N.F."/>
            <person name="Baker D."/>
            <person name="Gharbi K."/>
            <person name="Hall N."/>
            <person name="Watson M."/>
            <person name="Adriaenssens E.M."/>
            <person name="Foster-Nyarko E."/>
            <person name="Jarju S."/>
            <person name="Secka A."/>
            <person name="Antonio M."/>
            <person name="Oren A."/>
            <person name="Chaudhuri R.R."/>
            <person name="La Ragione R."/>
            <person name="Hildebrand F."/>
            <person name="Pallen M.J."/>
        </authorList>
    </citation>
    <scope>NUCLEOTIDE SEQUENCE</scope>
    <source>
        <strain evidence="2">ChiGjej2B2-12916</strain>
    </source>
</reference>
<dbReference type="PANTHER" id="PTHR36179">
    <property type="entry name" value="LUD_DOM DOMAIN-CONTAINING PROTEIN"/>
    <property type="match status" value="1"/>
</dbReference>
<dbReference type="AlphaFoldDB" id="A0A9D1CHC1"/>
<proteinExistence type="predicted"/>
<dbReference type="InterPro" id="IPR009501">
    <property type="entry name" value="UCP020269"/>
</dbReference>
<dbReference type="Proteomes" id="UP000886879">
    <property type="component" value="Unassembled WGS sequence"/>
</dbReference>
<accession>A0A9D1CHC1</accession>
<dbReference type="EMBL" id="DVFO01000090">
    <property type="protein sequence ID" value="HIQ61565.1"/>
    <property type="molecule type" value="Genomic_DNA"/>
</dbReference>
<feature type="domain" description="LUD" evidence="1">
    <location>
        <begin position="15"/>
        <end position="207"/>
    </location>
</feature>
<gene>
    <name evidence="2" type="ORF">IAD31_08255</name>
</gene>
<dbReference type="InterPro" id="IPR024185">
    <property type="entry name" value="FTHF_cligase-like_sf"/>
</dbReference>
<dbReference type="InterPro" id="IPR037171">
    <property type="entry name" value="NagB/RpiA_transferase-like"/>
</dbReference>
<name>A0A9D1CHC1_9FIRM</name>
<sequence length="213" mass="23594">MTNHEPMALVRKKLIERTAKKLEENHMTAYYAPTLEDARKLVQELLPKGCTVACGGSMTLSEAGIMDLLRSGDYEFYDREAVPQEEIDLVLRKAFFADCYLTSCNAVTEQGELYNVDGNANRVAAMTYGPKSVICVVGYNKIVPDLEAAVARVEQVAAPANAVRLHKKTPCTVTGRCEDCHSPDRICCTTVIHRQQRVPGRIKVILVGEELGY</sequence>
<organism evidence="2 3">
    <name type="scientific">Candidatus Enterenecus faecium</name>
    <dbReference type="NCBI Taxonomy" id="2840780"/>
    <lineage>
        <taxon>Bacteria</taxon>
        <taxon>Bacillati</taxon>
        <taxon>Bacillota</taxon>
        <taxon>Clostridia</taxon>
        <taxon>Eubacteriales</taxon>
        <taxon>Candidatus Enterenecus</taxon>
    </lineage>
</organism>
<dbReference type="PIRSF" id="PIRSF020269">
    <property type="entry name" value="DUF1121"/>
    <property type="match status" value="1"/>
</dbReference>
<evidence type="ECO:0000313" key="3">
    <source>
        <dbReference type="Proteomes" id="UP000886879"/>
    </source>
</evidence>
<dbReference type="InterPro" id="IPR003741">
    <property type="entry name" value="LUD_dom"/>
</dbReference>
<dbReference type="Pfam" id="PF02589">
    <property type="entry name" value="LUD_dom"/>
    <property type="match status" value="1"/>
</dbReference>